<keyword evidence="3" id="KW-1185">Reference proteome</keyword>
<sequence>MSHIKEEHEPPVIVGKKAKLVGGALASAIALGKVMAGSTGGGGKPPNPSGQSTVEDNEPTPHDNRTTSGEEVAPAAGYRLPREEWLFKGNMFHWTTIRLPFRKTAQIPECDVFKNIYQYGENDNIFLLDNLTMYPFACWLTMTNNWNTTDNADLAFGCYKNGVFVECIIESVNFAQ</sequence>
<reference evidence="2 3" key="1">
    <citation type="submission" date="2019-07" db="EMBL/GenBank/DDBJ databases">
        <authorList>
            <person name="Jastrzebski P J."/>
            <person name="Paukszto L."/>
            <person name="Jastrzebski P J."/>
        </authorList>
    </citation>
    <scope>NUCLEOTIDE SEQUENCE [LARGE SCALE GENOMIC DNA]</scope>
    <source>
        <strain evidence="2 3">WMS-il1</strain>
    </source>
</reference>
<dbReference type="AlphaFoldDB" id="A0A564YUN8"/>
<evidence type="ECO:0000313" key="2">
    <source>
        <dbReference type="EMBL" id="VUZ50886.1"/>
    </source>
</evidence>
<protein>
    <submittedName>
        <fullName evidence="2">Uncharacterized protein</fullName>
    </submittedName>
</protein>
<dbReference type="Proteomes" id="UP000321570">
    <property type="component" value="Unassembled WGS sequence"/>
</dbReference>
<gene>
    <name evidence="2" type="ORF">WMSIL1_LOCUS9732</name>
</gene>
<organism evidence="2 3">
    <name type="scientific">Hymenolepis diminuta</name>
    <name type="common">Rat tapeworm</name>
    <dbReference type="NCBI Taxonomy" id="6216"/>
    <lineage>
        <taxon>Eukaryota</taxon>
        <taxon>Metazoa</taxon>
        <taxon>Spiralia</taxon>
        <taxon>Lophotrochozoa</taxon>
        <taxon>Platyhelminthes</taxon>
        <taxon>Cestoda</taxon>
        <taxon>Eucestoda</taxon>
        <taxon>Cyclophyllidea</taxon>
        <taxon>Hymenolepididae</taxon>
        <taxon>Hymenolepis</taxon>
    </lineage>
</organism>
<name>A0A564YUN8_HYMDI</name>
<proteinExistence type="predicted"/>
<feature type="region of interest" description="Disordered" evidence="1">
    <location>
        <begin position="36"/>
        <end position="74"/>
    </location>
</feature>
<evidence type="ECO:0000256" key="1">
    <source>
        <dbReference type="SAM" id="MobiDB-lite"/>
    </source>
</evidence>
<dbReference type="EMBL" id="CABIJS010000410">
    <property type="protein sequence ID" value="VUZ50886.1"/>
    <property type="molecule type" value="Genomic_DNA"/>
</dbReference>
<evidence type="ECO:0000313" key="3">
    <source>
        <dbReference type="Proteomes" id="UP000321570"/>
    </source>
</evidence>
<accession>A0A564YUN8</accession>